<dbReference type="Pfam" id="PF06119">
    <property type="entry name" value="NIDO"/>
    <property type="match status" value="1"/>
</dbReference>
<dbReference type="AlphaFoldDB" id="A0AA35TBA7"/>
<dbReference type="Proteomes" id="UP001174909">
    <property type="component" value="Unassembled WGS sequence"/>
</dbReference>
<evidence type="ECO:0000313" key="6">
    <source>
        <dbReference type="Proteomes" id="UP001174909"/>
    </source>
</evidence>
<evidence type="ECO:0000313" key="5">
    <source>
        <dbReference type="EMBL" id="CAI8045170.1"/>
    </source>
</evidence>
<keyword evidence="3" id="KW-0472">Membrane</keyword>
<comment type="caution">
    <text evidence="5">The sequence shown here is derived from an EMBL/GenBank/DDBJ whole genome shotgun (WGS) entry which is preliminary data.</text>
</comment>
<dbReference type="PANTHER" id="PTHR13802">
    <property type="entry name" value="MUCIN 4-RELATED"/>
    <property type="match status" value="1"/>
</dbReference>
<dbReference type="InterPro" id="IPR003886">
    <property type="entry name" value="NIDO_dom"/>
</dbReference>
<evidence type="ECO:0000256" key="2">
    <source>
        <dbReference type="SAM" id="MobiDB-lite"/>
    </source>
</evidence>
<gene>
    <name evidence="5" type="ORF">GBAR_LOCUS25002</name>
</gene>
<dbReference type="InterPro" id="IPR051495">
    <property type="entry name" value="Epithelial_Barrier/Signaling"/>
</dbReference>
<keyword evidence="3" id="KW-0812">Transmembrane</keyword>
<feature type="domain" description="NIDO" evidence="4">
    <location>
        <begin position="1"/>
        <end position="82"/>
    </location>
</feature>
<dbReference type="EMBL" id="CASHTH010003455">
    <property type="protein sequence ID" value="CAI8045170.1"/>
    <property type="molecule type" value="Genomic_DNA"/>
</dbReference>
<evidence type="ECO:0000259" key="4">
    <source>
        <dbReference type="PROSITE" id="PS51220"/>
    </source>
</evidence>
<dbReference type="GO" id="GO:0007160">
    <property type="term" value="P:cell-matrix adhesion"/>
    <property type="evidence" value="ECO:0007669"/>
    <property type="project" value="InterPro"/>
</dbReference>
<reference evidence="5" key="1">
    <citation type="submission" date="2023-03" db="EMBL/GenBank/DDBJ databases">
        <authorList>
            <person name="Steffen K."/>
            <person name="Cardenas P."/>
        </authorList>
    </citation>
    <scope>NUCLEOTIDE SEQUENCE</scope>
</reference>
<feature type="transmembrane region" description="Helical" evidence="3">
    <location>
        <begin position="156"/>
        <end position="180"/>
    </location>
</feature>
<dbReference type="PROSITE" id="PS51220">
    <property type="entry name" value="NIDO"/>
    <property type="match status" value="1"/>
</dbReference>
<keyword evidence="6" id="KW-1185">Reference proteome</keyword>
<proteinExistence type="predicted"/>
<name>A0AA35TBA7_GEOBA</name>
<keyword evidence="3" id="KW-1133">Transmembrane helix</keyword>
<protein>
    <submittedName>
        <fullName evidence="5">Alpha-tectorin</fullName>
    </submittedName>
</protein>
<sequence length="189" mass="20892">MQVNTFQCVVATDGDMTFTIFLYDQLEWSQGQNSSVARVGFYSGTEKDPWKMPCSGTQNITSLVNSSNIGENGIWLFRVDQDTIEPACTDKETCEEDMLCSCLTTNKESCLCDSTIRDGEELTCSSAEVEPSTRETPSIGPAERESDDCKSATVPILATLLGIAFVIALICMIIIIMLSWRLKVERKKS</sequence>
<keyword evidence="1" id="KW-1015">Disulfide bond</keyword>
<dbReference type="PANTHER" id="PTHR13802:SF52">
    <property type="entry name" value="MUCIN-4"/>
    <property type="match status" value="1"/>
</dbReference>
<accession>A0AA35TBA7</accession>
<evidence type="ECO:0000256" key="3">
    <source>
        <dbReference type="SAM" id="Phobius"/>
    </source>
</evidence>
<evidence type="ECO:0000256" key="1">
    <source>
        <dbReference type="ARBA" id="ARBA00023157"/>
    </source>
</evidence>
<organism evidence="5 6">
    <name type="scientific">Geodia barretti</name>
    <name type="common">Barrett's horny sponge</name>
    <dbReference type="NCBI Taxonomy" id="519541"/>
    <lineage>
        <taxon>Eukaryota</taxon>
        <taxon>Metazoa</taxon>
        <taxon>Porifera</taxon>
        <taxon>Demospongiae</taxon>
        <taxon>Heteroscleromorpha</taxon>
        <taxon>Tetractinellida</taxon>
        <taxon>Astrophorina</taxon>
        <taxon>Geodiidae</taxon>
        <taxon>Geodia</taxon>
    </lineage>
</organism>
<feature type="region of interest" description="Disordered" evidence="2">
    <location>
        <begin position="126"/>
        <end position="146"/>
    </location>
</feature>